<gene>
    <name evidence="1" type="ORF">COU93_01870</name>
</gene>
<protein>
    <recommendedName>
        <fullName evidence="3">N-acetyltransferase domain-containing protein</fullName>
    </recommendedName>
</protein>
<proteinExistence type="predicted"/>
<dbReference type="EMBL" id="PFEI01000105">
    <property type="protein sequence ID" value="PJE66875.1"/>
    <property type="molecule type" value="Genomic_DNA"/>
</dbReference>
<evidence type="ECO:0000313" key="1">
    <source>
        <dbReference type="EMBL" id="PJE66875.1"/>
    </source>
</evidence>
<name>A0A2M8L1S0_9BACT</name>
<accession>A0A2M8L1S0</accession>
<evidence type="ECO:0008006" key="3">
    <source>
        <dbReference type="Google" id="ProtNLM"/>
    </source>
</evidence>
<dbReference type="Proteomes" id="UP000229766">
    <property type="component" value="Unassembled WGS sequence"/>
</dbReference>
<evidence type="ECO:0000313" key="2">
    <source>
        <dbReference type="Proteomes" id="UP000229766"/>
    </source>
</evidence>
<dbReference type="AlphaFoldDB" id="A0A2M8L1S0"/>
<sequence>MAGELAMIVAKGLAPLTATGFLTQLTDAVVQDVYHHIQVPSLRVVIEESDKNELVPVAFLASKNIYCGFGHFGHQLLYYLGGIIVDHAHRGIGRPLLQDELEKTKATYLGLHTQNRKMLSVAEKLADFDLNVAEANAEQVGTSRQNRQYSDLPGRGTYLIHSQRYGRSSLYGDLVKFYEQGMNIPGLDPQSGDAVVFVGRIK</sequence>
<reference evidence="2" key="1">
    <citation type="submission" date="2017-09" db="EMBL/GenBank/DDBJ databases">
        <title>Depth-based differentiation of microbial function through sediment-hosted aquifers and enrichment of novel symbionts in the deep terrestrial subsurface.</title>
        <authorList>
            <person name="Probst A.J."/>
            <person name="Ladd B."/>
            <person name="Jarett J.K."/>
            <person name="Geller-Mcgrath D.E."/>
            <person name="Sieber C.M.K."/>
            <person name="Emerson J.B."/>
            <person name="Anantharaman K."/>
            <person name="Thomas B.C."/>
            <person name="Malmstrom R."/>
            <person name="Stieglmeier M."/>
            <person name="Klingl A."/>
            <person name="Woyke T."/>
            <person name="Ryan C.M."/>
            <person name="Banfield J.F."/>
        </authorList>
    </citation>
    <scope>NUCLEOTIDE SEQUENCE [LARGE SCALE GENOMIC DNA]</scope>
</reference>
<organism evidence="1 2">
    <name type="scientific">Candidatus Shapirobacteria bacterium CG10_big_fil_rev_8_21_14_0_10_36_6</name>
    <dbReference type="NCBI Taxonomy" id="1974886"/>
    <lineage>
        <taxon>Bacteria</taxon>
        <taxon>Candidatus Shapironibacteriota</taxon>
    </lineage>
</organism>
<comment type="caution">
    <text evidence="1">The sequence shown here is derived from an EMBL/GenBank/DDBJ whole genome shotgun (WGS) entry which is preliminary data.</text>
</comment>